<name>A0A5A9NP76_9TELE</name>
<evidence type="ECO:0000313" key="4">
    <source>
        <dbReference type="EMBL" id="KAA0710865.1"/>
    </source>
</evidence>
<gene>
    <name evidence="4" type="ORF">E1301_Tti003027</name>
</gene>
<feature type="signal peptide" evidence="2">
    <location>
        <begin position="1"/>
        <end position="18"/>
    </location>
</feature>
<protein>
    <recommendedName>
        <fullName evidence="3">Saposin B-type domain-containing protein</fullName>
    </recommendedName>
</protein>
<evidence type="ECO:0000313" key="5">
    <source>
        <dbReference type="Proteomes" id="UP000324632"/>
    </source>
</evidence>
<feature type="chain" id="PRO_5023116722" description="Saposin B-type domain-containing protein" evidence="2">
    <location>
        <begin position="19"/>
        <end position="89"/>
    </location>
</feature>
<keyword evidence="5" id="KW-1185">Reference proteome</keyword>
<proteinExistence type="predicted"/>
<reference evidence="4 5" key="1">
    <citation type="journal article" date="2019" name="Mol. Ecol. Resour.">
        <title>Chromosome-level genome assembly of Triplophysa tibetana, a fish adapted to the harsh high-altitude environment of the Tibetan Plateau.</title>
        <authorList>
            <person name="Yang X."/>
            <person name="Liu H."/>
            <person name="Ma Z."/>
            <person name="Zou Y."/>
            <person name="Zou M."/>
            <person name="Mao Y."/>
            <person name="Li X."/>
            <person name="Wang H."/>
            <person name="Chen T."/>
            <person name="Wang W."/>
            <person name="Yang R."/>
        </authorList>
    </citation>
    <scope>NUCLEOTIDE SEQUENCE [LARGE SCALE GENOMIC DNA]</scope>
    <source>
        <strain evidence="4">TTIB1903HZAU</strain>
        <tissue evidence="4">Muscle</tissue>
    </source>
</reference>
<dbReference type="InterPro" id="IPR011001">
    <property type="entry name" value="Saposin-like"/>
</dbReference>
<comment type="caution">
    <text evidence="4">The sequence shown here is derived from an EMBL/GenBank/DDBJ whole genome shotgun (WGS) entry which is preliminary data.</text>
</comment>
<accession>A0A5A9NP76</accession>
<keyword evidence="1" id="KW-1015">Disulfide bond</keyword>
<sequence length="89" mass="9905">MMLSNIVLITLLVSSVLALPLEMYEDNSIDNEMDDNFGTIKKMLREVCDGIGFLQFVCKNLVANYMGTLLEELSTTDDAPTICRHVGIC</sequence>
<evidence type="ECO:0000256" key="1">
    <source>
        <dbReference type="ARBA" id="ARBA00023157"/>
    </source>
</evidence>
<dbReference type="PROSITE" id="PS50015">
    <property type="entry name" value="SAP_B"/>
    <property type="match status" value="1"/>
</dbReference>
<dbReference type="InterPro" id="IPR008139">
    <property type="entry name" value="SaposinB_dom"/>
</dbReference>
<dbReference type="Proteomes" id="UP000324632">
    <property type="component" value="Chromosome 15"/>
</dbReference>
<dbReference type="SUPFAM" id="SSF47862">
    <property type="entry name" value="Saposin"/>
    <property type="match status" value="1"/>
</dbReference>
<organism evidence="4 5">
    <name type="scientific">Triplophysa tibetana</name>
    <dbReference type="NCBI Taxonomy" id="1572043"/>
    <lineage>
        <taxon>Eukaryota</taxon>
        <taxon>Metazoa</taxon>
        <taxon>Chordata</taxon>
        <taxon>Craniata</taxon>
        <taxon>Vertebrata</taxon>
        <taxon>Euteleostomi</taxon>
        <taxon>Actinopterygii</taxon>
        <taxon>Neopterygii</taxon>
        <taxon>Teleostei</taxon>
        <taxon>Ostariophysi</taxon>
        <taxon>Cypriniformes</taxon>
        <taxon>Nemacheilidae</taxon>
        <taxon>Triplophysa</taxon>
    </lineage>
</organism>
<feature type="domain" description="Saposin B-type" evidence="3">
    <location>
        <begin position="39"/>
        <end position="89"/>
    </location>
</feature>
<keyword evidence="2" id="KW-0732">Signal</keyword>
<evidence type="ECO:0000256" key="2">
    <source>
        <dbReference type="SAM" id="SignalP"/>
    </source>
</evidence>
<dbReference type="EMBL" id="SOYY01000015">
    <property type="protein sequence ID" value="KAA0710865.1"/>
    <property type="molecule type" value="Genomic_DNA"/>
</dbReference>
<dbReference type="AlphaFoldDB" id="A0A5A9NP76"/>
<dbReference type="Gene3D" id="1.10.225.10">
    <property type="entry name" value="Saposin-like"/>
    <property type="match status" value="1"/>
</dbReference>
<evidence type="ECO:0000259" key="3">
    <source>
        <dbReference type="PROSITE" id="PS50015"/>
    </source>
</evidence>